<reference evidence="2 3" key="1">
    <citation type="submission" date="2020-08" db="EMBL/GenBank/DDBJ databases">
        <title>Genomic Encyclopedia of Type Strains, Phase IV (KMG-IV): sequencing the most valuable type-strain genomes for metagenomic binning, comparative biology and taxonomic classification.</title>
        <authorList>
            <person name="Goeker M."/>
        </authorList>
    </citation>
    <scope>NUCLEOTIDE SEQUENCE [LARGE SCALE GENOMIC DNA]</scope>
    <source>
        <strain evidence="2 3">DSM 104969</strain>
    </source>
</reference>
<keyword evidence="1" id="KW-0812">Transmembrane</keyword>
<proteinExistence type="predicted"/>
<keyword evidence="1" id="KW-0472">Membrane</keyword>
<comment type="caution">
    <text evidence="2">The sequence shown here is derived from an EMBL/GenBank/DDBJ whole genome shotgun (WGS) entry which is preliminary data.</text>
</comment>
<evidence type="ECO:0000313" key="3">
    <source>
        <dbReference type="Proteomes" id="UP000555103"/>
    </source>
</evidence>
<keyword evidence="3" id="KW-1185">Reference proteome</keyword>
<gene>
    <name evidence="2" type="ORF">GGR21_002006</name>
</gene>
<keyword evidence="1" id="KW-1133">Transmembrane helix</keyword>
<protein>
    <submittedName>
        <fullName evidence="2">Uncharacterized protein</fullName>
    </submittedName>
</protein>
<feature type="transmembrane region" description="Helical" evidence="1">
    <location>
        <begin position="12"/>
        <end position="35"/>
    </location>
</feature>
<accession>A0A840CT97</accession>
<name>A0A840CT97_9BACT</name>
<dbReference type="Proteomes" id="UP000555103">
    <property type="component" value="Unassembled WGS sequence"/>
</dbReference>
<dbReference type="EMBL" id="JACIEP010000006">
    <property type="protein sequence ID" value="MBB4036105.1"/>
    <property type="molecule type" value="Genomic_DNA"/>
</dbReference>
<feature type="transmembrane region" description="Helical" evidence="1">
    <location>
        <begin position="41"/>
        <end position="57"/>
    </location>
</feature>
<organism evidence="2 3">
    <name type="scientific">Dysgonomonas hofstadii</name>
    <dbReference type="NCBI Taxonomy" id="637886"/>
    <lineage>
        <taxon>Bacteria</taxon>
        <taxon>Pseudomonadati</taxon>
        <taxon>Bacteroidota</taxon>
        <taxon>Bacteroidia</taxon>
        <taxon>Bacteroidales</taxon>
        <taxon>Dysgonomonadaceae</taxon>
        <taxon>Dysgonomonas</taxon>
    </lineage>
</organism>
<evidence type="ECO:0000256" key="1">
    <source>
        <dbReference type="SAM" id="Phobius"/>
    </source>
</evidence>
<sequence length="58" mass="6700">MIGRNEEDKRWGIIQWILLAAIVLMIVSAIAYFFFGLPIKFIPIIFIFPLLGGVFCRK</sequence>
<evidence type="ECO:0000313" key="2">
    <source>
        <dbReference type="EMBL" id="MBB4036105.1"/>
    </source>
</evidence>
<dbReference type="AlphaFoldDB" id="A0A840CT97"/>